<comment type="caution">
    <text evidence="2">The sequence shown here is derived from an EMBL/GenBank/DDBJ whole genome shotgun (WGS) entry which is preliminary data.</text>
</comment>
<proteinExistence type="predicted"/>
<dbReference type="Pfam" id="PF08808">
    <property type="entry name" value="RES"/>
    <property type="match status" value="1"/>
</dbReference>
<sequence>MIVWRLAKAGEHALDGAGTLRFGGRYCSPGHRIVHFASEAGLAVLVQQRYLAEPAETCETPFDLGWTEIAAMPERLPDGLDRAATIAFVDAWAGAARSLLLAVRSAVLPEADVILMNADHPAAGTVPPLTVRPFRFAQCLHRPPMLGRYS</sequence>
<evidence type="ECO:0000313" key="2">
    <source>
        <dbReference type="EMBL" id="MDR6510132.1"/>
    </source>
</evidence>
<feature type="domain" description="RES" evidence="1">
    <location>
        <begin position="3"/>
        <end position="132"/>
    </location>
</feature>
<gene>
    <name evidence="2" type="ORF">J2792_000992</name>
</gene>
<keyword evidence="3" id="KW-1185">Reference proteome</keyword>
<dbReference type="RefSeq" id="WP_309804573.1">
    <property type="nucleotide sequence ID" value="NZ_JAVDRD010000002.1"/>
</dbReference>
<dbReference type="Proteomes" id="UP001184150">
    <property type="component" value="Unassembled WGS sequence"/>
</dbReference>
<evidence type="ECO:0000313" key="3">
    <source>
        <dbReference type="Proteomes" id="UP001184150"/>
    </source>
</evidence>
<reference evidence="2 3" key="1">
    <citation type="submission" date="2023-07" db="EMBL/GenBank/DDBJ databases">
        <title>Sorghum-associated microbial communities from plants grown in Nebraska, USA.</title>
        <authorList>
            <person name="Schachtman D."/>
        </authorList>
    </citation>
    <scope>NUCLEOTIDE SEQUENCE [LARGE SCALE GENOMIC DNA]</scope>
    <source>
        <strain evidence="2 3">DS1027</strain>
    </source>
</reference>
<dbReference type="EMBL" id="JAVDRD010000002">
    <property type="protein sequence ID" value="MDR6510132.1"/>
    <property type="molecule type" value="Genomic_DNA"/>
</dbReference>
<protein>
    <submittedName>
        <fullName evidence="2">RES domain-containing protein</fullName>
    </submittedName>
</protein>
<dbReference type="InterPro" id="IPR014914">
    <property type="entry name" value="RES_dom"/>
</dbReference>
<organism evidence="2 3">
    <name type="scientific">Novosphingobium capsulatum</name>
    <dbReference type="NCBI Taxonomy" id="13688"/>
    <lineage>
        <taxon>Bacteria</taxon>
        <taxon>Pseudomonadati</taxon>
        <taxon>Pseudomonadota</taxon>
        <taxon>Alphaproteobacteria</taxon>
        <taxon>Sphingomonadales</taxon>
        <taxon>Sphingomonadaceae</taxon>
        <taxon>Novosphingobium</taxon>
    </lineage>
</organism>
<accession>A0ABU1MIM2</accession>
<name>A0ABU1MIM2_9SPHN</name>
<evidence type="ECO:0000259" key="1">
    <source>
        <dbReference type="Pfam" id="PF08808"/>
    </source>
</evidence>